<dbReference type="EC" id="3.4.16.4" evidence="12"/>
<evidence type="ECO:0000256" key="6">
    <source>
        <dbReference type="ARBA" id="ARBA00023316"/>
    </source>
</evidence>
<keyword evidence="4" id="KW-0133">Cell shape</keyword>
<evidence type="ECO:0000256" key="10">
    <source>
        <dbReference type="SAM" id="SignalP"/>
    </source>
</evidence>
<dbReference type="InterPro" id="IPR001967">
    <property type="entry name" value="Peptidase_S11_N"/>
</dbReference>
<evidence type="ECO:0000256" key="8">
    <source>
        <dbReference type="PIRSR" id="PIRSR618044-2"/>
    </source>
</evidence>
<evidence type="ECO:0000259" key="11">
    <source>
        <dbReference type="Pfam" id="PF00768"/>
    </source>
</evidence>
<keyword evidence="13" id="KW-1185">Reference proteome</keyword>
<dbReference type="InterPro" id="IPR012338">
    <property type="entry name" value="Beta-lactam/transpept-like"/>
</dbReference>
<dbReference type="GO" id="GO:0009002">
    <property type="term" value="F:serine-type D-Ala-D-Ala carboxypeptidase activity"/>
    <property type="evidence" value="ECO:0007669"/>
    <property type="project" value="UniProtKB-EC"/>
</dbReference>
<dbReference type="Proteomes" id="UP001229244">
    <property type="component" value="Unassembled WGS sequence"/>
</dbReference>
<protein>
    <submittedName>
        <fullName evidence="12">D-alanyl-D-alanine carboxypeptidase</fullName>
        <ecNumber evidence="12">3.4.16.4</ecNumber>
    </submittedName>
</protein>
<gene>
    <name evidence="12" type="ORF">J2S73_001754</name>
</gene>
<feature type="active site" description="Acyl-ester intermediate" evidence="7">
    <location>
        <position position="88"/>
    </location>
</feature>
<reference evidence="12" key="1">
    <citation type="submission" date="2023-07" db="EMBL/GenBank/DDBJ databases">
        <title>Genomic Encyclopedia of Type Strains, Phase IV (KMG-IV): sequencing the most valuable type-strain genomes for metagenomic binning, comparative biology and taxonomic classification.</title>
        <authorList>
            <person name="Goeker M."/>
        </authorList>
    </citation>
    <scope>NUCLEOTIDE SEQUENCE</scope>
    <source>
        <strain evidence="12">DSM 21202</strain>
    </source>
</reference>
<dbReference type="InterPro" id="IPR018044">
    <property type="entry name" value="Peptidase_S11"/>
</dbReference>
<evidence type="ECO:0000313" key="12">
    <source>
        <dbReference type="EMBL" id="MDQ0315297.1"/>
    </source>
</evidence>
<dbReference type="GO" id="GO:0071555">
    <property type="term" value="P:cell wall organization"/>
    <property type="evidence" value="ECO:0007669"/>
    <property type="project" value="UniProtKB-KW"/>
</dbReference>
<feature type="domain" description="Peptidase S11 D-alanyl-D-alanine carboxypeptidase A N-terminal" evidence="11">
    <location>
        <begin position="57"/>
        <end position="281"/>
    </location>
</feature>
<dbReference type="GO" id="GO:0006508">
    <property type="term" value="P:proteolysis"/>
    <property type="evidence" value="ECO:0007669"/>
    <property type="project" value="InterPro"/>
</dbReference>
<dbReference type="AlphaFoldDB" id="A0AAE4ASN3"/>
<feature type="active site" description="Proton acceptor" evidence="7">
    <location>
        <position position="91"/>
    </location>
</feature>
<evidence type="ECO:0000256" key="7">
    <source>
        <dbReference type="PIRSR" id="PIRSR618044-1"/>
    </source>
</evidence>
<evidence type="ECO:0000256" key="2">
    <source>
        <dbReference type="ARBA" id="ARBA00022729"/>
    </source>
</evidence>
<dbReference type="PANTHER" id="PTHR21581:SF6">
    <property type="entry name" value="TRAFFICKING PROTEIN PARTICLE COMPLEX SUBUNIT 12"/>
    <property type="match status" value="1"/>
</dbReference>
<evidence type="ECO:0000313" key="13">
    <source>
        <dbReference type="Proteomes" id="UP001229244"/>
    </source>
</evidence>
<feature type="active site" evidence="7">
    <location>
        <position position="148"/>
    </location>
</feature>
<feature type="binding site" evidence="8">
    <location>
        <position position="250"/>
    </location>
    <ligand>
        <name>substrate</name>
    </ligand>
</feature>
<keyword evidence="2 10" id="KW-0732">Signal</keyword>
<keyword evidence="12" id="KW-0645">Protease</keyword>
<feature type="chain" id="PRO_5042006023" evidence="10">
    <location>
        <begin position="25"/>
        <end position="297"/>
    </location>
</feature>
<evidence type="ECO:0000256" key="1">
    <source>
        <dbReference type="ARBA" id="ARBA00007164"/>
    </source>
</evidence>
<evidence type="ECO:0000256" key="9">
    <source>
        <dbReference type="RuleBase" id="RU004016"/>
    </source>
</evidence>
<comment type="similarity">
    <text evidence="1 9">Belongs to the peptidase S11 family.</text>
</comment>
<feature type="signal peptide" evidence="10">
    <location>
        <begin position="1"/>
        <end position="24"/>
    </location>
</feature>
<organism evidence="12 13">
    <name type="scientific">Amorphus orientalis</name>
    <dbReference type="NCBI Taxonomy" id="649198"/>
    <lineage>
        <taxon>Bacteria</taxon>
        <taxon>Pseudomonadati</taxon>
        <taxon>Pseudomonadota</taxon>
        <taxon>Alphaproteobacteria</taxon>
        <taxon>Hyphomicrobiales</taxon>
        <taxon>Amorphaceae</taxon>
        <taxon>Amorphus</taxon>
    </lineage>
</organism>
<evidence type="ECO:0000256" key="3">
    <source>
        <dbReference type="ARBA" id="ARBA00022801"/>
    </source>
</evidence>
<dbReference type="EMBL" id="JAUSUL010000002">
    <property type="protein sequence ID" value="MDQ0315297.1"/>
    <property type="molecule type" value="Genomic_DNA"/>
</dbReference>
<keyword evidence="6" id="KW-0961">Cell wall biogenesis/degradation</keyword>
<dbReference type="SUPFAM" id="SSF56601">
    <property type="entry name" value="beta-lactamase/transpeptidase-like"/>
    <property type="match status" value="1"/>
</dbReference>
<sequence length="297" mass="32036">MSGSGAVRQLWRSLVLLTAALALAACQSTREPEPAAVAVAPAPVIQSAPISVLLGTAEVRGHSVYVADMITGKALFEENAEALRFPASLTKMMTLFLLFEEVEAGRLALSDELPVSQEAASRPPSKLGLRAGSTIRVTDAAQAMAIKSANDVAVVVAEAISGSEQAFAQKMTARARELGMYRTRFVNASGLPDPMQVSTARDMAILGRALKTRFPRFAPYFRAEEFTYNGRRYEATNDLLGTVRGVDGIKTGYIRASGFHLAVSVRRGGRRLIVVVMGGKTGRERDREVTALIERYM</sequence>
<evidence type="ECO:0000256" key="4">
    <source>
        <dbReference type="ARBA" id="ARBA00022960"/>
    </source>
</evidence>
<dbReference type="Pfam" id="PF00768">
    <property type="entry name" value="Peptidase_S11"/>
    <property type="match status" value="1"/>
</dbReference>
<keyword evidence="12" id="KW-0121">Carboxypeptidase</keyword>
<dbReference type="PANTHER" id="PTHR21581">
    <property type="entry name" value="D-ALANYL-D-ALANINE CARBOXYPEPTIDASE"/>
    <property type="match status" value="1"/>
</dbReference>
<accession>A0AAE4ASN3</accession>
<keyword evidence="5" id="KW-0573">Peptidoglycan synthesis</keyword>
<name>A0AAE4ASN3_9HYPH</name>
<dbReference type="Gene3D" id="3.40.710.10">
    <property type="entry name" value="DD-peptidase/beta-lactamase superfamily"/>
    <property type="match status" value="1"/>
</dbReference>
<proteinExistence type="inferred from homology"/>
<dbReference type="GO" id="GO:0008360">
    <property type="term" value="P:regulation of cell shape"/>
    <property type="evidence" value="ECO:0007669"/>
    <property type="project" value="UniProtKB-KW"/>
</dbReference>
<evidence type="ECO:0000256" key="5">
    <source>
        <dbReference type="ARBA" id="ARBA00022984"/>
    </source>
</evidence>
<comment type="caution">
    <text evidence="12">The sequence shown here is derived from an EMBL/GenBank/DDBJ whole genome shotgun (WGS) entry which is preliminary data.</text>
</comment>
<dbReference type="GO" id="GO:0009252">
    <property type="term" value="P:peptidoglycan biosynthetic process"/>
    <property type="evidence" value="ECO:0007669"/>
    <property type="project" value="UniProtKB-KW"/>
</dbReference>
<keyword evidence="3 12" id="KW-0378">Hydrolase</keyword>
<dbReference type="RefSeq" id="WP_306885131.1">
    <property type="nucleotide sequence ID" value="NZ_JAUSUL010000002.1"/>
</dbReference>
<dbReference type="PRINTS" id="PR00725">
    <property type="entry name" value="DADACBPTASE1"/>
</dbReference>